<keyword evidence="5 9" id="KW-0378">Hydrolase</keyword>
<protein>
    <submittedName>
        <fullName evidence="9">VPDSG-CTERM-specific exosortase XrtC</fullName>
        <ecNumber evidence="9">3.4.22.-</ecNumber>
    </submittedName>
</protein>
<feature type="transmembrane region" description="Helical" evidence="8">
    <location>
        <begin position="40"/>
        <end position="56"/>
    </location>
</feature>
<dbReference type="NCBIfam" id="TIGR04178">
    <property type="entry name" value="exo_archaeo"/>
    <property type="match status" value="1"/>
</dbReference>
<keyword evidence="2" id="KW-1003">Cell membrane</keyword>
<gene>
    <name evidence="9" type="primary">xrtC</name>
    <name evidence="9" type="ORF">IEN85_09065</name>
</gene>
<feature type="transmembrane region" description="Helical" evidence="8">
    <location>
        <begin position="72"/>
        <end position="92"/>
    </location>
</feature>
<evidence type="ECO:0000256" key="7">
    <source>
        <dbReference type="ARBA" id="ARBA00023136"/>
    </source>
</evidence>
<feature type="transmembrane region" description="Helical" evidence="8">
    <location>
        <begin position="104"/>
        <end position="126"/>
    </location>
</feature>
<keyword evidence="7 8" id="KW-0472">Membrane</keyword>
<feature type="transmembrane region" description="Helical" evidence="8">
    <location>
        <begin position="224"/>
        <end position="247"/>
    </location>
</feature>
<dbReference type="GO" id="GO:0008233">
    <property type="term" value="F:peptidase activity"/>
    <property type="evidence" value="ECO:0007669"/>
    <property type="project" value="UniProtKB-KW"/>
</dbReference>
<dbReference type="InterPro" id="IPR013426">
    <property type="entry name" value="EpsH-like"/>
</dbReference>
<feature type="transmembrane region" description="Helical" evidence="8">
    <location>
        <begin position="12"/>
        <end position="34"/>
    </location>
</feature>
<keyword evidence="6 8" id="KW-1133">Transmembrane helix</keyword>
<keyword evidence="4 8" id="KW-0812">Transmembrane</keyword>
<organism evidence="9 10">
    <name type="scientific">Pelagicoccus enzymogenes</name>
    <dbReference type="NCBI Taxonomy" id="2773457"/>
    <lineage>
        <taxon>Bacteria</taxon>
        <taxon>Pseudomonadati</taxon>
        <taxon>Verrucomicrobiota</taxon>
        <taxon>Opitutia</taxon>
        <taxon>Puniceicoccales</taxon>
        <taxon>Pelagicoccaceae</taxon>
        <taxon>Pelagicoccus</taxon>
    </lineage>
</organism>
<dbReference type="EMBL" id="JACYFG010000010">
    <property type="protein sequence ID" value="MBD5779643.1"/>
    <property type="molecule type" value="Genomic_DNA"/>
</dbReference>
<proteinExistence type="predicted"/>
<dbReference type="AlphaFoldDB" id="A0A927FA02"/>
<feature type="transmembrane region" description="Helical" evidence="8">
    <location>
        <begin position="133"/>
        <end position="157"/>
    </location>
</feature>
<dbReference type="Pfam" id="PF09721">
    <property type="entry name" value="Exosortase_EpsH"/>
    <property type="match status" value="1"/>
</dbReference>
<feature type="transmembrane region" description="Helical" evidence="8">
    <location>
        <begin position="267"/>
        <end position="284"/>
    </location>
</feature>
<feature type="transmembrane region" description="Helical" evidence="8">
    <location>
        <begin position="199"/>
        <end position="217"/>
    </location>
</feature>
<evidence type="ECO:0000256" key="8">
    <source>
        <dbReference type="SAM" id="Phobius"/>
    </source>
</evidence>
<evidence type="ECO:0000256" key="4">
    <source>
        <dbReference type="ARBA" id="ARBA00022692"/>
    </source>
</evidence>
<evidence type="ECO:0000256" key="1">
    <source>
        <dbReference type="ARBA" id="ARBA00004651"/>
    </source>
</evidence>
<evidence type="ECO:0000256" key="6">
    <source>
        <dbReference type="ARBA" id="ARBA00022989"/>
    </source>
</evidence>
<comment type="caution">
    <text evidence="9">The sequence shown here is derived from an EMBL/GenBank/DDBJ whole genome shotgun (WGS) entry which is preliminary data.</text>
</comment>
<dbReference type="NCBIfam" id="TIGR04151">
    <property type="entry name" value="exosort_VPDSG"/>
    <property type="match status" value="1"/>
</dbReference>
<evidence type="ECO:0000256" key="3">
    <source>
        <dbReference type="ARBA" id="ARBA00022670"/>
    </source>
</evidence>
<evidence type="ECO:0000313" key="10">
    <source>
        <dbReference type="Proteomes" id="UP000622317"/>
    </source>
</evidence>
<dbReference type="EC" id="3.4.22.-" evidence="9"/>
<dbReference type="InterPro" id="IPR019127">
    <property type="entry name" value="Exosortase"/>
</dbReference>
<dbReference type="Proteomes" id="UP000622317">
    <property type="component" value="Unassembled WGS sequence"/>
</dbReference>
<sequence length="296" mass="33599">MPTKNPNTQLVILAVAVGILSLLFLTPLQYLWTLARSSDLYSHVILIPFVSIYLAWDTSRLKEIEPSSPRRTLALIPLGIGLLSLFAFYRSSANPLDPEQIENYLAYSIFAYVCFIVASIFTLFGVKTVRAQIFAILFLVLITPFPVAVREGIQIFFQHTSAEVSYWGIKLIGVPIYRSGLIFEMPTITMEVAPQCSGLRSSLVLFITSLVASFLFLKTPWKRAVFVSLFIPIGIIRNAIRITVLAWQCYYIDPEMIHGWFHKQGGQPLFAVTLIPVFIVLWLFRQSERKKEVEKT</sequence>
<dbReference type="GO" id="GO:0005886">
    <property type="term" value="C:plasma membrane"/>
    <property type="evidence" value="ECO:0007669"/>
    <property type="project" value="UniProtKB-SubCell"/>
</dbReference>
<keyword evidence="3" id="KW-0645">Protease</keyword>
<evidence type="ECO:0000256" key="5">
    <source>
        <dbReference type="ARBA" id="ARBA00022801"/>
    </source>
</evidence>
<dbReference type="NCBIfam" id="TIGR02602">
    <property type="entry name" value="8TM_EpsH"/>
    <property type="match status" value="1"/>
</dbReference>
<evidence type="ECO:0000313" key="9">
    <source>
        <dbReference type="EMBL" id="MBD5779643.1"/>
    </source>
</evidence>
<dbReference type="GO" id="GO:0006508">
    <property type="term" value="P:proteolysis"/>
    <property type="evidence" value="ECO:0007669"/>
    <property type="project" value="UniProtKB-KW"/>
</dbReference>
<dbReference type="RefSeq" id="WP_191616781.1">
    <property type="nucleotide sequence ID" value="NZ_JACYFG010000010.1"/>
</dbReference>
<dbReference type="InterPro" id="IPR026488">
    <property type="entry name" value="Exosort_VPDSG"/>
</dbReference>
<accession>A0A927FA02</accession>
<evidence type="ECO:0000256" key="2">
    <source>
        <dbReference type="ARBA" id="ARBA00022475"/>
    </source>
</evidence>
<dbReference type="InterPro" id="IPR026392">
    <property type="entry name" value="Exo/Archaeosortase_dom"/>
</dbReference>
<name>A0A927FA02_9BACT</name>
<keyword evidence="10" id="KW-1185">Reference proteome</keyword>
<reference evidence="9" key="1">
    <citation type="submission" date="2020-09" db="EMBL/GenBank/DDBJ databases">
        <title>Pelagicoccus enzymogenes sp. nov. with an EPS production, isolated from marine sediment.</title>
        <authorList>
            <person name="Feng X."/>
        </authorList>
    </citation>
    <scope>NUCLEOTIDE SEQUENCE</scope>
    <source>
        <strain evidence="9">NFK12</strain>
    </source>
</reference>
<comment type="subcellular location">
    <subcellularLocation>
        <location evidence="1">Cell membrane</location>
        <topology evidence="1">Multi-pass membrane protein</topology>
    </subcellularLocation>
</comment>